<dbReference type="AlphaFoldDB" id="A0ABD5V1L1"/>
<dbReference type="InterPro" id="IPR056399">
    <property type="entry name" value="Microp_archaea"/>
</dbReference>
<organism evidence="2 3">
    <name type="scientific">Halalkalicoccus tibetensis</name>
    <dbReference type="NCBI Taxonomy" id="175632"/>
    <lineage>
        <taxon>Archaea</taxon>
        <taxon>Methanobacteriati</taxon>
        <taxon>Methanobacteriota</taxon>
        <taxon>Stenosarchaea group</taxon>
        <taxon>Halobacteria</taxon>
        <taxon>Halobacteriales</taxon>
        <taxon>Halococcaceae</taxon>
        <taxon>Halalkalicoccus</taxon>
    </lineage>
</organism>
<gene>
    <name evidence="2" type="ORF">ACFQGH_09325</name>
</gene>
<sequence>MSQATKIVVGTVAISAAVSLTLVAYYAFLI</sequence>
<keyword evidence="1" id="KW-0472">Membrane</keyword>
<evidence type="ECO:0000313" key="2">
    <source>
        <dbReference type="EMBL" id="MFC6905393.1"/>
    </source>
</evidence>
<keyword evidence="1" id="KW-1133">Transmembrane helix</keyword>
<name>A0ABD5V1L1_9EURY</name>
<proteinExistence type="predicted"/>
<dbReference type="RefSeq" id="WP_340603918.1">
    <property type="nucleotide sequence ID" value="NZ_JBBMXV010000003.1"/>
</dbReference>
<feature type="transmembrane region" description="Helical" evidence="1">
    <location>
        <begin position="7"/>
        <end position="28"/>
    </location>
</feature>
<dbReference type="Proteomes" id="UP001596312">
    <property type="component" value="Unassembled WGS sequence"/>
</dbReference>
<keyword evidence="1" id="KW-0812">Transmembrane</keyword>
<protein>
    <submittedName>
        <fullName evidence="2">Adenosine deaminase</fullName>
    </submittedName>
</protein>
<reference evidence="2 3" key="1">
    <citation type="journal article" date="2019" name="Int. J. Syst. Evol. Microbiol.">
        <title>The Global Catalogue of Microorganisms (GCM) 10K type strain sequencing project: providing services to taxonomists for standard genome sequencing and annotation.</title>
        <authorList>
            <consortium name="The Broad Institute Genomics Platform"/>
            <consortium name="The Broad Institute Genome Sequencing Center for Infectious Disease"/>
            <person name="Wu L."/>
            <person name="Ma J."/>
        </authorList>
    </citation>
    <scope>NUCLEOTIDE SEQUENCE [LARGE SCALE GENOMIC DNA]</scope>
    <source>
        <strain evidence="2 3">CGMCC 1.3240</strain>
    </source>
</reference>
<evidence type="ECO:0000313" key="3">
    <source>
        <dbReference type="Proteomes" id="UP001596312"/>
    </source>
</evidence>
<accession>A0ABD5V1L1</accession>
<evidence type="ECO:0000256" key="1">
    <source>
        <dbReference type="SAM" id="Phobius"/>
    </source>
</evidence>
<dbReference type="EMBL" id="JBHSXQ010000003">
    <property type="protein sequence ID" value="MFC6905393.1"/>
    <property type="molecule type" value="Genomic_DNA"/>
</dbReference>
<dbReference type="Pfam" id="PF24004">
    <property type="entry name" value="Microp_archaea"/>
    <property type="match status" value="1"/>
</dbReference>
<keyword evidence="3" id="KW-1185">Reference proteome</keyword>
<comment type="caution">
    <text evidence="2">The sequence shown here is derived from an EMBL/GenBank/DDBJ whole genome shotgun (WGS) entry which is preliminary data.</text>
</comment>